<evidence type="ECO:0000256" key="5">
    <source>
        <dbReference type="RuleBase" id="RU362125"/>
    </source>
</evidence>
<dbReference type="InterPro" id="IPR009075">
    <property type="entry name" value="AcylCo_DH/oxidase_C"/>
</dbReference>
<evidence type="ECO:0000313" key="9">
    <source>
        <dbReference type="EMBL" id="VFU10557.1"/>
    </source>
</evidence>
<evidence type="ECO:0000256" key="1">
    <source>
        <dbReference type="ARBA" id="ARBA00001974"/>
    </source>
</evidence>
<keyword evidence="4 5" id="KW-0274">FAD</keyword>
<evidence type="ECO:0000313" key="10">
    <source>
        <dbReference type="Proteomes" id="UP000294360"/>
    </source>
</evidence>
<dbReference type="EMBL" id="LR536450">
    <property type="protein sequence ID" value="VFU10557.1"/>
    <property type="molecule type" value="Genomic_DNA"/>
</dbReference>
<evidence type="ECO:0000256" key="3">
    <source>
        <dbReference type="ARBA" id="ARBA00022630"/>
    </source>
</evidence>
<protein>
    <recommendedName>
        <fullName evidence="11">Acyl-CoA dehydrogenase</fullName>
    </recommendedName>
</protein>
<dbReference type="PANTHER" id="PTHR43831">
    <property type="entry name" value="ISOBUTYRYL-COA DEHYDROGENASE"/>
    <property type="match status" value="1"/>
</dbReference>
<dbReference type="Pfam" id="PF02770">
    <property type="entry name" value="Acyl-CoA_dh_M"/>
    <property type="match status" value="1"/>
</dbReference>
<dbReference type="Gene3D" id="1.10.540.10">
    <property type="entry name" value="Acyl-CoA dehydrogenase/oxidase, N-terminal domain"/>
    <property type="match status" value="1"/>
</dbReference>
<evidence type="ECO:0000256" key="2">
    <source>
        <dbReference type="ARBA" id="ARBA00009347"/>
    </source>
</evidence>
<evidence type="ECO:0000259" key="7">
    <source>
        <dbReference type="Pfam" id="PF02770"/>
    </source>
</evidence>
<dbReference type="KEGG" id="mtun:MTUNDRAET4_3670"/>
<dbReference type="Pfam" id="PF00441">
    <property type="entry name" value="Acyl-CoA_dh_1"/>
    <property type="match status" value="1"/>
</dbReference>
<dbReference type="Pfam" id="PF02771">
    <property type="entry name" value="Acyl-CoA_dh_N"/>
    <property type="match status" value="1"/>
</dbReference>
<comment type="cofactor">
    <cofactor evidence="1 5">
        <name>FAD</name>
        <dbReference type="ChEBI" id="CHEBI:57692"/>
    </cofactor>
</comment>
<organism evidence="9 10">
    <name type="scientific">Methylocella tundrae</name>
    <dbReference type="NCBI Taxonomy" id="227605"/>
    <lineage>
        <taxon>Bacteria</taxon>
        <taxon>Pseudomonadati</taxon>
        <taxon>Pseudomonadota</taxon>
        <taxon>Alphaproteobacteria</taxon>
        <taxon>Hyphomicrobiales</taxon>
        <taxon>Beijerinckiaceae</taxon>
        <taxon>Methylocella</taxon>
    </lineage>
</organism>
<sequence length="384" mass="41153">MLMPATPDLESKVDALANDFARRAAEHDEAGTFPFENFDALRKAGLLALTVPPALGGLGGGLRAANRIVNGIGAGEPSTALVLAQQYLFHFRMLRNPHFPQALSEEIARSAVAEGALCNMLLVEPELGSPIRGGLPATIARRVEGGWRITGRKIYSTGSVALSWIGVFARSDDADPLVGAWIISGGSEGVRIVESWDHLGMRASASHDMIFDNVFVAEDRVVDLRPAATQQKPDDVVSAWIATLFTTIYDGVARAARDWLVAFLHSRRPSNLGASLATLPRMQEAVGAIDALLYANRVLLADIASRCDSGAAPPARESHFMKLAVTTNAIEAVAKALEVSGNPGLSRHHALQRHYRDVLCGRVHSPQNDAIRLDAGREALSIIP</sequence>
<dbReference type="AlphaFoldDB" id="A0A4U8Z5E9"/>
<dbReference type="OrthoDB" id="2986495at2"/>
<gene>
    <name evidence="9" type="ORF">MTUNDRAET4_3670</name>
</gene>
<proteinExistence type="inferred from homology"/>
<feature type="domain" description="Acyl-CoA dehydrogenase/oxidase C-terminal" evidence="6">
    <location>
        <begin position="251"/>
        <end position="363"/>
    </location>
</feature>
<dbReference type="InterPro" id="IPR013786">
    <property type="entry name" value="AcylCoA_DH/ox_N"/>
</dbReference>
<dbReference type="InterPro" id="IPR037069">
    <property type="entry name" value="AcylCoA_DH/ox_N_sf"/>
</dbReference>
<dbReference type="SUPFAM" id="SSF47203">
    <property type="entry name" value="Acyl-CoA dehydrogenase C-terminal domain-like"/>
    <property type="match status" value="1"/>
</dbReference>
<evidence type="ECO:0000256" key="4">
    <source>
        <dbReference type="ARBA" id="ARBA00022827"/>
    </source>
</evidence>
<reference evidence="9 10" key="1">
    <citation type="submission" date="2019-03" db="EMBL/GenBank/DDBJ databases">
        <authorList>
            <person name="Kox A.R. M."/>
        </authorList>
    </citation>
    <scope>NUCLEOTIDE SEQUENCE [LARGE SCALE GENOMIC DNA]</scope>
    <source>
        <strain evidence="9">MTUNDRAET4 annotated genome</strain>
    </source>
</reference>
<comment type="similarity">
    <text evidence="2 5">Belongs to the acyl-CoA dehydrogenase family.</text>
</comment>
<feature type="domain" description="Acyl-CoA oxidase/dehydrogenase middle" evidence="7">
    <location>
        <begin position="121"/>
        <end position="214"/>
    </location>
</feature>
<dbReference type="GO" id="GO:0016627">
    <property type="term" value="F:oxidoreductase activity, acting on the CH-CH group of donors"/>
    <property type="evidence" value="ECO:0007669"/>
    <property type="project" value="InterPro"/>
</dbReference>
<dbReference type="InterPro" id="IPR046373">
    <property type="entry name" value="Acyl-CoA_Oxase/DH_mid-dom_sf"/>
</dbReference>
<dbReference type="PIRSF" id="PIRSF016578">
    <property type="entry name" value="HsaA"/>
    <property type="match status" value="1"/>
</dbReference>
<accession>A0A4U8Z5E9</accession>
<dbReference type="GO" id="GO:0050660">
    <property type="term" value="F:flavin adenine dinucleotide binding"/>
    <property type="evidence" value="ECO:0007669"/>
    <property type="project" value="InterPro"/>
</dbReference>
<dbReference type="PANTHER" id="PTHR43831:SF1">
    <property type="entry name" value="ISOBUTYRYL-COA DEHYDROGENASE, MITOCHONDRIAL"/>
    <property type="match status" value="1"/>
</dbReference>
<keyword evidence="3 5" id="KW-0285">Flavoprotein</keyword>
<dbReference type="InterPro" id="IPR009100">
    <property type="entry name" value="AcylCoA_DH/oxidase_NM_dom_sf"/>
</dbReference>
<dbReference type="Proteomes" id="UP000294360">
    <property type="component" value="Chromosome"/>
</dbReference>
<name>A0A4U8Z5E9_METTU</name>
<dbReference type="InterPro" id="IPR052547">
    <property type="entry name" value="Mito_Isobutyryl-CoADH"/>
</dbReference>
<evidence type="ECO:0000259" key="8">
    <source>
        <dbReference type="Pfam" id="PF02771"/>
    </source>
</evidence>
<dbReference type="Gene3D" id="1.20.140.10">
    <property type="entry name" value="Butyryl-CoA Dehydrogenase, subunit A, domain 3"/>
    <property type="match status" value="1"/>
</dbReference>
<dbReference type="RefSeq" id="WP_134491320.1">
    <property type="nucleotide sequence ID" value="NZ_CP139089.1"/>
</dbReference>
<dbReference type="InterPro" id="IPR006091">
    <property type="entry name" value="Acyl-CoA_Oxase/DH_mid-dom"/>
</dbReference>
<keyword evidence="5" id="KW-0560">Oxidoreductase</keyword>
<dbReference type="CDD" id="cd00567">
    <property type="entry name" value="ACAD"/>
    <property type="match status" value="1"/>
</dbReference>
<evidence type="ECO:0008006" key="11">
    <source>
        <dbReference type="Google" id="ProtNLM"/>
    </source>
</evidence>
<feature type="domain" description="Acyl-CoA dehydrogenase/oxidase N-terminal" evidence="8">
    <location>
        <begin position="16"/>
        <end position="85"/>
    </location>
</feature>
<dbReference type="SUPFAM" id="SSF56645">
    <property type="entry name" value="Acyl-CoA dehydrogenase NM domain-like"/>
    <property type="match status" value="1"/>
</dbReference>
<evidence type="ECO:0000259" key="6">
    <source>
        <dbReference type="Pfam" id="PF00441"/>
    </source>
</evidence>
<dbReference type="InterPro" id="IPR036250">
    <property type="entry name" value="AcylCo_DH-like_C"/>
</dbReference>
<dbReference type="Gene3D" id="2.40.110.10">
    <property type="entry name" value="Butyryl-CoA Dehydrogenase, subunit A, domain 2"/>
    <property type="match status" value="1"/>
</dbReference>